<dbReference type="AlphaFoldDB" id="A0A0V0R4T7"/>
<gene>
    <name evidence="2" type="ORF">PPERSA_12244</name>
</gene>
<reference evidence="2 3" key="1">
    <citation type="journal article" date="2015" name="Sci. Rep.">
        <title>Genome of the facultative scuticociliatosis pathogen Pseudocohnilembus persalinus provides insight into its virulence through horizontal gene transfer.</title>
        <authorList>
            <person name="Xiong J."/>
            <person name="Wang G."/>
            <person name="Cheng J."/>
            <person name="Tian M."/>
            <person name="Pan X."/>
            <person name="Warren A."/>
            <person name="Jiang C."/>
            <person name="Yuan D."/>
            <person name="Miao W."/>
        </authorList>
    </citation>
    <scope>NUCLEOTIDE SEQUENCE [LARGE SCALE GENOMIC DNA]</scope>
    <source>
        <strain evidence="2">36N120E</strain>
    </source>
</reference>
<dbReference type="InParanoid" id="A0A0V0R4T7"/>
<organism evidence="2 3">
    <name type="scientific">Pseudocohnilembus persalinus</name>
    <name type="common">Ciliate</name>
    <dbReference type="NCBI Taxonomy" id="266149"/>
    <lineage>
        <taxon>Eukaryota</taxon>
        <taxon>Sar</taxon>
        <taxon>Alveolata</taxon>
        <taxon>Ciliophora</taxon>
        <taxon>Intramacronucleata</taxon>
        <taxon>Oligohymenophorea</taxon>
        <taxon>Scuticociliatia</taxon>
        <taxon>Philasterida</taxon>
        <taxon>Pseudocohnilembidae</taxon>
        <taxon>Pseudocohnilembus</taxon>
    </lineage>
</organism>
<dbReference type="Proteomes" id="UP000054937">
    <property type="component" value="Unassembled WGS sequence"/>
</dbReference>
<name>A0A0V0R4T7_PSEPJ</name>
<comment type="caution">
    <text evidence="2">The sequence shown here is derived from an EMBL/GenBank/DDBJ whole genome shotgun (WGS) entry which is preliminary data.</text>
</comment>
<dbReference type="Gene3D" id="2.130.10.10">
    <property type="entry name" value="YVTN repeat-like/Quinoprotein amine dehydrogenase"/>
    <property type="match status" value="2"/>
</dbReference>
<dbReference type="OrthoDB" id="439331at2759"/>
<dbReference type="OMA" id="HTIDENR"/>
<dbReference type="InterPro" id="IPR001680">
    <property type="entry name" value="WD40_rpt"/>
</dbReference>
<accession>A0A0V0R4T7</accession>
<evidence type="ECO:0000313" key="3">
    <source>
        <dbReference type="Proteomes" id="UP000054937"/>
    </source>
</evidence>
<proteinExistence type="predicted"/>
<dbReference type="InterPro" id="IPR015943">
    <property type="entry name" value="WD40/YVTN_repeat-like_dom_sf"/>
</dbReference>
<protein>
    <submittedName>
        <fullName evidence="2">WD40-repeat-containing domain</fullName>
    </submittedName>
</protein>
<feature type="domain" description="Anaphase-promoting complex subunit 4-like WD40" evidence="1">
    <location>
        <begin position="34"/>
        <end position="90"/>
    </location>
</feature>
<dbReference type="SUPFAM" id="SSF50978">
    <property type="entry name" value="WD40 repeat-like"/>
    <property type="match status" value="1"/>
</dbReference>
<keyword evidence="3" id="KW-1185">Reference proteome</keyword>
<dbReference type="Pfam" id="PF12894">
    <property type="entry name" value="ANAPC4_WD40"/>
    <property type="match status" value="1"/>
</dbReference>
<dbReference type="Pfam" id="PF00400">
    <property type="entry name" value="WD40"/>
    <property type="match status" value="2"/>
</dbReference>
<dbReference type="InterPro" id="IPR036322">
    <property type="entry name" value="WD40_repeat_dom_sf"/>
</dbReference>
<dbReference type="PANTHER" id="PTHR47822:SF2">
    <property type="entry name" value="F-BOX AND WD-40 DOMAIN PROTEIN 7"/>
    <property type="match status" value="1"/>
</dbReference>
<evidence type="ECO:0000313" key="2">
    <source>
        <dbReference type="EMBL" id="KRX09501.1"/>
    </source>
</evidence>
<dbReference type="InterPro" id="IPR024977">
    <property type="entry name" value="Apc4-like_WD40_dom"/>
</dbReference>
<dbReference type="SMART" id="SM00320">
    <property type="entry name" value="WD40"/>
    <property type="match status" value="5"/>
</dbReference>
<dbReference type="EMBL" id="LDAU01000048">
    <property type="protein sequence ID" value="KRX09501.1"/>
    <property type="molecule type" value="Genomic_DNA"/>
</dbReference>
<evidence type="ECO:0000259" key="1">
    <source>
        <dbReference type="Pfam" id="PF12894"/>
    </source>
</evidence>
<dbReference type="PANTHER" id="PTHR47822">
    <property type="entry name" value="CARBOHYDRATE BINDING DOMAIN CONTAINING PROTEIN"/>
    <property type="match status" value="1"/>
</dbReference>
<sequence length="365" mass="40909">MEEKPKKELPPRTDTETIITSSLTDIKVNKNWVNGGDETKIFSLKFNHDDKFIAAACENGELQVYNVNTGSLAYNFVNQHKTPISAVRWRPRGDRFKTNNVFVTTNSEGEISHYHLASQKCLSTIKDQAPPGENNRDPQLFCLDYNPEGTQFAVAGAKPFINMYDEESKKIVRCLGGDGDYTHPPHSSRIYCVKYDLENPNILYSGGWDMRVIRWDFREGKQNISNNGIVGPLICGDGIDISGNYILTASWKENHQIQIWDNRNMKLVANYNWDQYVKNPNGQGEPCFCYAGQFSKNDGGTIILAGGSGSNEVKMFDRTLGEKDVVGIFDLSREIDCLDFSNGGYKFACGGGDGYVRVFGLNVKL</sequence>